<evidence type="ECO:0000313" key="3">
    <source>
        <dbReference type="Proteomes" id="UP000017973"/>
    </source>
</evidence>
<dbReference type="STRING" id="1408254.T458_19185"/>
<comment type="caution">
    <text evidence="2">The sequence shown here is derived from an EMBL/GenBank/DDBJ whole genome shotgun (WGS) entry which is preliminary data.</text>
</comment>
<dbReference type="HOGENOM" id="CLU_210143_0_0_9"/>
<sequence>MYVGVFDMNQRLEKTRKILREKQHLKKLIEEDIRELERDVQDLEEILNQCQPTLQRS</sequence>
<organism evidence="2 3">
    <name type="scientific">Brevibacillus panacihumi W25</name>
    <dbReference type="NCBI Taxonomy" id="1408254"/>
    <lineage>
        <taxon>Bacteria</taxon>
        <taxon>Bacillati</taxon>
        <taxon>Bacillota</taxon>
        <taxon>Bacilli</taxon>
        <taxon>Bacillales</taxon>
        <taxon>Paenibacillaceae</taxon>
        <taxon>Brevibacillus</taxon>
    </lineage>
</organism>
<proteinExistence type="predicted"/>
<keyword evidence="3" id="KW-1185">Reference proteome</keyword>
<evidence type="ECO:0000313" key="2">
    <source>
        <dbReference type="EMBL" id="EST53035.1"/>
    </source>
</evidence>
<feature type="coiled-coil region" evidence="1">
    <location>
        <begin position="19"/>
        <end position="49"/>
    </location>
</feature>
<protein>
    <submittedName>
        <fullName evidence="2">Uncharacterized protein</fullName>
    </submittedName>
</protein>
<dbReference type="EMBL" id="AYJU01000017">
    <property type="protein sequence ID" value="EST53035.1"/>
    <property type="molecule type" value="Genomic_DNA"/>
</dbReference>
<dbReference type="AlphaFoldDB" id="V6M5A5"/>
<reference evidence="2 3" key="1">
    <citation type="journal article" date="2014" name="Genome Announc.">
        <title>Draft Genome Sequence of Brevibacillus panacihumi Strain W25, a Halotolerant Hydrocarbon-Degrading Bacterium.</title>
        <authorList>
            <person name="Wang X."/>
            <person name="Jin D."/>
            <person name="Zhou L."/>
            <person name="Wu L."/>
            <person name="An W."/>
            <person name="Chen Y."/>
            <person name="Zhao L."/>
        </authorList>
    </citation>
    <scope>NUCLEOTIDE SEQUENCE [LARGE SCALE GENOMIC DNA]</scope>
    <source>
        <strain evidence="2 3">W25</strain>
    </source>
</reference>
<dbReference type="Proteomes" id="UP000017973">
    <property type="component" value="Unassembled WGS sequence"/>
</dbReference>
<dbReference type="RefSeq" id="WP_023557673.1">
    <property type="nucleotide sequence ID" value="NZ_KI629785.1"/>
</dbReference>
<name>V6M5A5_9BACL</name>
<dbReference type="PATRIC" id="fig|1408254.3.peg.3776"/>
<keyword evidence="1" id="KW-0175">Coiled coil</keyword>
<evidence type="ECO:0000256" key="1">
    <source>
        <dbReference type="SAM" id="Coils"/>
    </source>
</evidence>
<gene>
    <name evidence="2" type="ORF">T458_19185</name>
</gene>
<accession>V6M5A5</accession>